<gene>
    <name evidence="3" type="ORF">BACCELL_04535</name>
</gene>
<dbReference type="InterPro" id="IPR023214">
    <property type="entry name" value="HAD_sf"/>
</dbReference>
<dbReference type="Gene3D" id="1.10.40.40">
    <property type="entry name" value="Deoxyribonucleotidase, domain 2"/>
    <property type="match status" value="1"/>
</dbReference>
<dbReference type="HOGENOM" id="CLU_111510_0_0_10"/>
<sequence length="177" mass="20528">MRQQILVDMDGVLADVYAQLIIFEYRDSGIKLNIENMYGKTEQEAFPSFEKHVRSKGFFRTAPLIPGSIEGLKYLNEKYNVLIVSSATEFPQSLNEKEEWLSEHFPFITWEQMIFCGRKDSIRGNIMIDDHPKNLSTFDGERYLFAQPHNIVCRTVTITEYRAGKILSGCYRQTISI</sequence>
<dbReference type="PANTHER" id="PTHR16504:SF4">
    <property type="entry name" value="5'(3')-DEOXYRIBONUCLEOTIDASE"/>
    <property type="match status" value="1"/>
</dbReference>
<feature type="active site" description="Nucleophile" evidence="2">
    <location>
        <position position="8"/>
    </location>
</feature>
<organism evidence="3 4">
    <name type="scientific">Bacteroides cellulosilyticus DSM 14838</name>
    <dbReference type="NCBI Taxonomy" id="537012"/>
    <lineage>
        <taxon>Bacteria</taxon>
        <taxon>Pseudomonadati</taxon>
        <taxon>Bacteroidota</taxon>
        <taxon>Bacteroidia</taxon>
        <taxon>Bacteroidales</taxon>
        <taxon>Bacteroidaceae</taxon>
        <taxon>Bacteroides</taxon>
    </lineage>
</organism>
<protein>
    <submittedName>
        <fullName evidence="3">5' nucleotidase, deoxy (Pyrimidine), cytosolic type C protein (NT5C)</fullName>
    </submittedName>
</protein>
<accession>E2NJP6</accession>
<reference evidence="3 4" key="2">
    <citation type="submission" date="2009-01" db="EMBL/GenBank/DDBJ databases">
        <title>Draft genome sequence of Bacteroides cellulosilyticus (DSM 14838).</title>
        <authorList>
            <person name="Sudarsanam P."/>
            <person name="Ley R."/>
            <person name="Guruge J."/>
            <person name="Turnbaugh P.J."/>
            <person name="Mahowald M."/>
            <person name="Liep D."/>
            <person name="Gordon J."/>
        </authorList>
    </citation>
    <scope>NUCLEOTIDE SEQUENCE [LARGE SCALE GENOMIC DNA]</scope>
    <source>
        <strain evidence="3 4">DSM 14838</strain>
    </source>
</reference>
<reference evidence="3 4" key="1">
    <citation type="submission" date="2008-12" db="EMBL/GenBank/DDBJ databases">
        <authorList>
            <person name="Fulton L."/>
            <person name="Clifton S."/>
            <person name="Fulton B."/>
            <person name="Xu J."/>
            <person name="Minx P."/>
            <person name="Pepin K.H."/>
            <person name="Johnson M."/>
            <person name="Bhonagiri V."/>
            <person name="Nash W.E."/>
            <person name="Mardis E.R."/>
            <person name="Wilson R.K."/>
        </authorList>
    </citation>
    <scope>NUCLEOTIDE SEQUENCE [LARGE SCALE GENOMIC DNA]</scope>
    <source>
        <strain evidence="3 4">DSM 14838</strain>
    </source>
</reference>
<evidence type="ECO:0000256" key="2">
    <source>
        <dbReference type="PIRSR" id="PIRSR610708-1"/>
    </source>
</evidence>
<dbReference type="Gene3D" id="3.40.50.1000">
    <property type="entry name" value="HAD superfamily/HAD-like"/>
    <property type="match status" value="1"/>
</dbReference>
<evidence type="ECO:0000313" key="3">
    <source>
        <dbReference type="EMBL" id="EEF87823.1"/>
    </source>
</evidence>
<dbReference type="PANTHER" id="PTHR16504">
    <property type="entry name" value="5'(3')-DEOXYRIBONUCLEOTIDASE"/>
    <property type="match status" value="1"/>
</dbReference>
<dbReference type="GO" id="GO:0009223">
    <property type="term" value="P:pyrimidine deoxyribonucleotide catabolic process"/>
    <property type="evidence" value="ECO:0007669"/>
    <property type="project" value="TreeGrafter"/>
</dbReference>
<comment type="caution">
    <text evidence="3">The sequence shown here is derived from an EMBL/GenBank/DDBJ whole genome shotgun (WGS) entry which is preliminary data.</text>
</comment>
<dbReference type="EMBL" id="ACCH01000353">
    <property type="protein sequence ID" value="EEF87823.1"/>
    <property type="molecule type" value="Genomic_DNA"/>
</dbReference>
<proteinExistence type="inferred from homology"/>
<dbReference type="InterPro" id="IPR010708">
    <property type="entry name" value="5'(3')-deoxyribonucleotidase"/>
</dbReference>
<dbReference type="InterPro" id="IPR036412">
    <property type="entry name" value="HAD-like_sf"/>
</dbReference>
<dbReference type="RefSeq" id="WP_007213874.1">
    <property type="nucleotide sequence ID" value="NZ_EQ973492.1"/>
</dbReference>
<evidence type="ECO:0000313" key="4">
    <source>
        <dbReference type="Proteomes" id="UP000003711"/>
    </source>
</evidence>
<dbReference type="Pfam" id="PF06941">
    <property type="entry name" value="NT5C"/>
    <property type="match status" value="1"/>
</dbReference>
<dbReference type="Proteomes" id="UP000003711">
    <property type="component" value="Unassembled WGS sequence"/>
</dbReference>
<comment type="similarity">
    <text evidence="1">Belongs to the 5'(3')-deoxyribonucleotidase family.</text>
</comment>
<dbReference type="AlphaFoldDB" id="E2NJP6"/>
<name>E2NJP6_9BACE</name>
<dbReference type="SUPFAM" id="SSF56784">
    <property type="entry name" value="HAD-like"/>
    <property type="match status" value="1"/>
</dbReference>
<dbReference type="GO" id="GO:0008253">
    <property type="term" value="F:5'-nucleotidase activity"/>
    <property type="evidence" value="ECO:0007669"/>
    <property type="project" value="InterPro"/>
</dbReference>
<feature type="active site" description="Proton donor" evidence="2">
    <location>
        <position position="10"/>
    </location>
</feature>
<evidence type="ECO:0000256" key="1">
    <source>
        <dbReference type="ARBA" id="ARBA00009589"/>
    </source>
</evidence>